<evidence type="ECO:0000256" key="1">
    <source>
        <dbReference type="SAM" id="MobiDB-lite"/>
    </source>
</evidence>
<feature type="compositionally biased region" description="Polar residues" evidence="1">
    <location>
        <begin position="237"/>
        <end position="287"/>
    </location>
</feature>
<dbReference type="AlphaFoldDB" id="A0AAW2YHT9"/>
<evidence type="ECO:0000313" key="2">
    <source>
        <dbReference type="EMBL" id="KAL0476311.1"/>
    </source>
</evidence>
<dbReference type="EMBL" id="JAOPGA020000004">
    <property type="protein sequence ID" value="KAL0476311.1"/>
    <property type="molecule type" value="Genomic_DNA"/>
</dbReference>
<organism evidence="2 3">
    <name type="scientific">Acrasis kona</name>
    <dbReference type="NCBI Taxonomy" id="1008807"/>
    <lineage>
        <taxon>Eukaryota</taxon>
        <taxon>Discoba</taxon>
        <taxon>Heterolobosea</taxon>
        <taxon>Tetramitia</taxon>
        <taxon>Eutetramitia</taxon>
        <taxon>Acrasidae</taxon>
        <taxon>Acrasis</taxon>
    </lineage>
</organism>
<sequence length="294" mass="32352">MRTIFTNKDYVALKQEMKSTHEDFSMEDFINVFESTQSLNRLRLPELKIIIRYLNSGTLTFQKLKLSGTKGELIQRISEVIFTNDGNDSASGSTENGDDKTSDVMFAQQTTRDDDLSQQKISDSQQLALFQRQQQSYDQQVPMSILPGIPPSQYSQPVIYNSIYQNVEQETSAIPTLKWQRPDFSTLAPQPDISITSNGVATSQTDAAANSQTQPAIESSETVTTTSQADTKDTTTVSQSDASTDPQMQLDTATTSAHTAMETDTISQDAINTPQTQPAATSDTTLQGDAMEDS</sequence>
<proteinExistence type="predicted"/>
<comment type="caution">
    <text evidence="2">The sequence shown here is derived from an EMBL/GenBank/DDBJ whole genome shotgun (WGS) entry which is preliminary data.</text>
</comment>
<feature type="region of interest" description="Disordered" evidence="1">
    <location>
        <begin position="198"/>
        <end position="294"/>
    </location>
</feature>
<reference evidence="2 3" key="1">
    <citation type="submission" date="2024-03" db="EMBL/GenBank/DDBJ databases">
        <title>The Acrasis kona genome and developmental transcriptomes reveal deep origins of eukaryotic multicellular pathways.</title>
        <authorList>
            <person name="Sheikh S."/>
            <person name="Fu C.-J."/>
            <person name="Brown M.W."/>
            <person name="Baldauf S.L."/>
        </authorList>
    </citation>
    <scope>NUCLEOTIDE SEQUENCE [LARGE SCALE GENOMIC DNA]</scope>
    <source>
        <strain evidence="2 3">ATCC MYA-3509</strain>
    </source>
</reference>
<dbReference type="Proteomes" id="UP001431209">
    <property type="component" value="Unassembled WGS sequence"/>
</dbReference>
<accession>A0AAW2YHT9</accession>
<feature type="compositionally biased region" description="Polar residues" evidence="1">
    <location>
        <begin position="198"/>
        <end position="221"/>
    </location>
</feature>
<evidence type="ECO:0000313" key="3">
    <source>
        <dbReference type="Proteomes" id="UP001431209"/>
    </source>
</evidence>
<gene>
    <name evidence="2" type="ORF">AKO1_003517</name>
</gene>
<keyword evidence="3" id="KW-1185">Reference proteome</keyword>
<name>A0AAW2YHT9_9EUKA</name>
<protein>
    <submittedName>
        <fullName evidence="2">Uncharacterized protein</fullName>
    </submittedName>
</protein>